<evidence type="ECO:0000256" key="1">
    <source>
        <dbReference type="SAM" id="MobiDB-lite"/>
    </source>
</evidence>
<dbReference type="Proteomes" id="UP001519460">
    <property type="component" value="Unassembled WGS sequence"/>
</dbReference>
<keyword evidence="3" id="KW-1185">Reference proteome</keyword>
<organism evidence="2 3">
    <name type="scientific">Batillaria attramentaria</name>
    <dbReference type="NCBI Taxonomy" id="370345"/>
    <lineage>
        <taxon>Eukaryota</taxon>
        <taxon>Metazoa</taxon>
        <taxon>Spiralia</taxon>
        <taxon>Lophotrochozoa</taxon>
        <taxon>Mollusca</taxon>
        <taxon>Gastropoda</taxon>
        <taxon>Caenogastropoda</taxon>
        <taxon>Sorbeoconcha</taxon>
        <taxon>Cerithioidea</taxon>
        <taxon>Batillariidae</taxon>
        <taxon>Batillaria</taxon>
    </lineage>
</organism>
<feature type="region of interest" description="Disordered" evidence="1">
    <location>
        <begin position="20"/>
        <end position="52"/>
    </location>
</feature>
<feature type="compositionally biased region" description="Basic residues" evidence="1">
    <location>
        <begin position="191"/>
        <end position="200"/>
    </location>
</feature>
<evidence type="ECO:0000313" key="3">
    <source>
        <dbReference type="Proteomes" id="UP001519460"/>
    </source>
</evidence>
<name>A0ABD0LVR4_9CAEN</name>
<accession>A0ABD0LVR4</accession>
<sequence>MFVSTEPDCNTSFIWNTPDHRLAEPGVQDGENRRTRAKKPADRFNCPKRLPKASEQDPVNILTRNNVTGGSRSLTGVTGTVWDTLHGKTRLHAVKLEKGLKDEVPYQTDRHRLSVGPACCDSTMLPSPTPTSQFRSLRTPHPRSEKKLTRLGWTKTRMVKYHEITTVTWPDQQKITGNDEKDPKPNESKRGKCHQIIKAT</sequence>
<feature type="compositionally biased region" description="Polar residues" evidence="1">
    <location>
        <begin position="124"/>
        <end position="136"/>
    </location>
</feature>
<protein>
    <submittedName>
        <fullName evidence="2">Uncharacterized protein</fullName>
    </submittedName>
</protein>
<reference evidence="2 3" key="1">
    <citation type="journal article" date="2023" name="Sci. Data">
        <title>Genome assembly of the Korean intertidal mud-creeper Batillaria attramentaria.</title>
        <authorList>
            <person name="Patra A.K."/>
            <person name="Ho P.T."/>
            <person name="Jun S."/>
            <person name="Lee S.J."/>
            <person name="Kim Y."/>
            <person name="Won Y.J."/>
        </authorList>
    </citation>
    <scope>NUCLEOTIDE SEQUENCE [LARGE SCALE GENOMIC DNA]</scope>
    <source>
        <strain evidence="2">Wonlab-2016</strain>
    </source>
</reference>
<feature type="compositionally biased region" description="Basic and acidic residues" evidence="1">
    <location>
        <begin position="30"/>
        <end position="42"/>
    </location>
</feature>
<comment type="caution">
    <text evidence="2">The sequence shown here is derived from an EMBL/GenBank/DDBJ whole genome shotgun (WGS) entry which is preliminary data.</text>
</comment>
<dbReference type="AlphaFoldDB" id="A0ABD0LVR4"/>
<feature type="region of interest" description="Disordered" evidence="1">
    <location>
        <begin position="124"/>
        <end position="144"/>
    </location>
</feature>
<feature type="compositionally biased region" description="Basic and acidic residues" evidence="1">
    <location>
        <begin position="177"/>
        <end position="190"/>
    </location>
</feature>
<evidence type="ECO:0000313" key="2">
    <source>
        <dbReference type="EMBL" id="KAK7503576.1"/>
    </source>
</evidence>
<dbReference type="EMBL" id="JACVVK020000019">
    <property type="protein sequence ID" value="KAK7503576.1"/>
    <property type="molecule type" value="Genomic_DNA"/>
</dbReference>
<proteinExistence type="predicted"/>
<gene>
    <name evidence="2" type="ORF">BaRGS_00005115</name>
</gene>
<feature type="region of interest" description="Disordered" evidence="1">
    <location>
        <begin position="171"/>
        <end position="200"/>
    </location>
</feature>